<dbReference type="InterPro" id="IPR036259">
    <property type="entry name" value="MFS_trans_sf"/>
</dbReference>
<organism evidence="8 9">
    <name type="scientific">Lutispora saccharofermentans</name>
    <dbReference type="NCBI Taxonomy" id="3024236"/>
    <lineage>
        <taxon>Bacteria</taxon>
        <taxon>Bacillati</taxon>
        <taxon>Bacillota</taxon>
        <taxon>Clostridia</taxon>
        <taxon>Lutisporales</taxon>
        <taxon>Lutisporaceae</taxon>
        <taxon>Lutispora</taxon>
    </lineage>
</organism>
<comment type="subcellular location">
    <subcellularLocation>
        <location evidence="1">Cell membrane</location>
        <topology evidence="1">Multi-pass membrane protein</topology>
    </subcellularLocation>
</comment>
<dbReference type="PROSITE" id="PS50850">
    <property type="entry name" value="MFS"/>
    <property type="match status" value="1"/>
</dbReference>
<comment type="caution">
    <text evidence="8">The sequence shown here is derived from an EMBL/GenBank/DDBJ whole genome shotgun (WGS) entry which is preliminary data.</text>
</comment>
<sequence>MNETQGVKKPFRFAGWYIVLISALAGCSISSASSQFSATAADLSLKSGLSVALLLTADTVKSAAIVAAMMCAGSIYRRVRLHLIFAFAFVCAIVPQLFLPSVSSPAALIFLKILQGLGAVIFPILIMISMQVVQPSQAGFASAVFIGLFNCGGGAGGMIAGFLGPKLGWESSYYVLAAIQAATGTVWLITVKTNDFRHTSSPSASRRSSFRLLLSPQVWLLILAFLSTTYVLQAVTVGIPLFSMWIGYGDWETAQISSAALMGTLISCLVSGKISDMIALRSQNRAKARLTVLMLGSLLIALASCLFIFVDLSSFPIFYLCVLLICFASSWGLGTFYAILPELYNNSDLPLVTGFAGGVGDIGMPLAQFIVVVMFGTRGLWEWGWGTCALTAAISIGACIVLLLKHVSQNSINS</sequence>
<evidence type="ECO:0000256" key="6">
    <source>
        <dbReference type="SAM" id="Phobius"/>
    </source>
</evidence>
<dbReference type="Proteomes" id="UP001651880">
    <property type="component" value="Unassembled WGS sequence"/>
</dbReference>
<feature type="transmembrane region" description="Helical" evidence="6">
    <location>
        <begin position="383"/>
        <end position="404"/>
    </location>
</feature>
<feature type="transmembrane region" description="Helical" evidence="6">
    <location>
        <begin position="79"/>
        <end position="99"/>
    </location>
</feature>
<evidence type="ECO:0000256" key="5">
    <source>
        <dbReference type="ARBA" id="ARBA00023136"/>
    </source>
</evidence>
<feature type="transmembrane region" description="Helical" evidence="6">
    <location>
        <begin position="12"/>
        <end position="31"/>
    </location>
</feature>
<feature type="transmembrane region" description="Helical" evidence="6">
    <location>
        <begin position="212"/>
        <end position="233"/>
    </location>
</feature>
<feature type="transmembrane region" description="Helical" evidence="6">
    <location>
        <begin position="253"/>
        <end position="270"/>
    </location>
</feature>
<dbReference type="SUPFAM" id="SSF103473">
    <property type="entry name" value="MFS general substrate transporter"/>
    <property type="match status" value="1"/>
</dbReference>
<dbReference type="Pfam" id="PF07690">
    <property type="entry name" value="MFS_1"/>
    <property type="match status" value="1"/>
</dbReference>
<feature type="transmembrane region" description="Helical" evidence="6">
    <location>
        <begin position="51"/>
        <end position="72"/>
    </location>
</feature>
<evidence type="ECO:0000313" key="8">
    <source>
        <dbReference type="EMBL" id="MCQ1531274.1"/>
    </source>
</evidence>
<feature type="transmembrane region" description="Helical" evidence="6">
    <location>
        <begin position="140"/>
        <end position="160"/>
    </location>
</feature>
<evidence type="ECO:0000259" key="7">
    <source>
        <dbReference type="PROSITE" id="PS50850"/>
    </source>
</evidence>
<evidence type="ECO:0000256" key="2">
    <source>
        <dbReference type="ARBA" id="ARBA00022448"/>
    </source>
</evidence>
<evidence type="ECO:0000256" key="1">
    <source>
        <dbReference type="ARBA" id="ARBA00004651"/>
    </source>
</evidence>
<keyword evidence="5 6" id="KW-0472">Membrane</keyword>
<dbReference type="Gene3D" id="1.20.1250.20">
    <property type="entry name" value="MFS general substrate transporter like domains"/>
    <property type="match status" value="2"/>
</dbReference>
<dbReference type="RefSeq" id="WP_255228801.1">
    <property type="nucleotide sequence ID" value="NZ_JAJEKE010000020.1"/>
</dbReference>
<dbReference type="EMBL" id="JAJEKE010000020">
    <property type="protein sequence ID" value="MCQ1531274.1"/>
    <property type="molecule type" value="Genomic_DNA"/>
</dbReference>
<gene>
    <name evidence="8" type="ORF">LJD61_17240</name>
</gene>
<dbReference type="InterPro" id="IPR050382">
    <property type="entry name" value="MFS_Na/Anion_cotransporter"/>
</dbReference>
<proteinExistence type="predicted"/>
<feature type="transmembrane region" description="Helical" evidence="6">
    <location>
        <begin position="172"/>
        <end position="191"/>
    </location>
</feature>
<feature type="domain" description="Major facilitator superfamily (MFS) profile" evidence="7">
    <location>
        <begin position="1"/>
        <end position="410"/>
    </location>
</feature>
<feature type="transmembrane region" description="Helical" evidence="6">
    <location>
        <begin position="352"/>
        <end position="377"/>
    </location>
</feature>
<dbReference type="PANTHER" id="PTHR11662:SF399">
    <property type="entry name" value="FI19708P1-RELATED"/>
    <property type="match status" value="1"/>
</dbReference>
<reference evidence="8 9" key="1">
    <citation type="submission" date="2021-10" db="EMBL/GenBank/DDBJ databases">
        <title>Lutispora strain m25 sp. nov., a thermophilic, non-spore-forming bacterium isolated from a lab-scale methanogenic bioreactor digesting anaerobic sludge.</title>
        <authorList>
            <person name="El Houari A."/>
            <person name="Mcdonald J."/>
        </authorList>
    </citation>
    <scope>NUCLEOTIDE SEQUENCE [LARGE SCALE GENOMIC DNA]</scope>
    <source>
        <strain evidence="9">m25</strain>
    </source>
</reference>
<feature type="transmembrane region" description="Helical" evidence="6">
    <location>
        <begin position="105"/>
        <end position="128"/>
    </location>
</feature>
<name>A0ABT1NKY9_9FIRM</name>
<keyword evidence="4 6" id="KW-1133">Transmembrane helix</keyword>
<dbReference type="PANTHER" id="PTHR11662">
    <property type="entry name" value="SOLUTE CARRIER FAMILY 17"/>
    <property type="match status" value="1"/>
</dbReference>
<feature type="transmembrane region" description="Helical" evidence="6">
    <location>
        <begin position="290"/>
        <end position="310"/>
    </location>
</feature>
<accession>A0ABT1NKY9</accession>
<evidence type="ECO:0000256" key="4">
    <source>
        <dbReference type="ARBA" id="ARBA00022989"/>
    </source>
</evidence>
<dbReference type="InterPro" id="IPR011701">
    <property type="entry name" value="MFS"/>
</dbReference>
<keyword evidence="9" id="KW-1185">Reference proteome</keyword>
<dbReference type="InterPro" id="IPR020846">
    <property type="entry name" value="MFS_dom"/>
</dbReference>
<evidence type="ECO:0000256" key="3">
    <source>
        <dbReference type="ARBA" id="ARBA00022692"/>
    </source>
</evidence>
<keyword evidence="3 6" id="KW-0812">Transmembrane</keyword>
<feature type="transmembrane region" description="Helical" evidence="6">
    <location>
        <begin position="316"/>
        <end position="340"/>
    </location>
</feature>
<evidence type="ECO:0000313" key="9">
    <source>
        <dbReference type="Proteomes" id="UP001651880"/>
    </source>
</evidence>
<keyword evidence="2" id="KW-0813">Transport</keyword>
<protein>
    <submittedName>
        <fullName evidence="8">MFS transporter</fullName>
    </submittedName>
</protein>